<feature type="non-terminal residue" evidence="7">
    <location>
        <position position="1"/>
    </location>
</feature>
<dbReference type="SUPFAM" id="SSF51230">
    <property type="entry name" value="Single hybrid motif"/>
    <property type="match status" value="1"/>
</dbReference>
<comment type="similarity">
    <text evidence="1 5">Belongs to the GcvH family.</text>
</comment>
<dbReference type="Proteomes" id="UP000799421">
    <property type="component" value="Unassembled WGS sequence"/>
</dbReference>
<dbReference type="GO" id="GO:0009249">
    <property type="term" value="P:protein lipoylation"/>
    <property type="evidence" value="ECO:0007669"/>
    <property type="project" value="TreeGrafter"/>
</dbReference>
<dbReference type="OrthoDB" id="10264154at2759"/>
<keyword evidence="2 4" id="KW-0450">Lipoyl</keyword>
<dbReference type="Gene3D" id="2.40.50.100">
    <property type="match status" value="1"/>
</dbReference>
<comment type="subcellular location">
    <subcellularLocation>
        <location evidence="5">Mitochondrion</location>
    </subcellularLocation>
</comment>
<organism evidence="7 8">
    <name type="scientific">Piedraia hortae CBS 480.64</name>
    <dbReference type="NCBI Taxonomy" id="1314780"/>
    <lineage>
        <taxon>Eukaryota</taxon>
        <taxon>Fungi</taxon>
        <taxon>Dikarya</taxon>
        <taxon>Ascomycota</taxon>
        <taxon>Pezizomycotina</taxon>
        <taxon>Dothideomycetes</taxon>
        <taxon>Dothideomycetidae</taxon>
        <taxon>Capnodiales</taxon>
        <taxon>Piedraiaceae</taxon>
        <taxon>Piedraia</taxon>
    </lineage>
</organism>
<dbReference type="EMBL" id="MU005962">
    <property type="protein sequence ID" value="KAF2863163.1"/>
    <property type="molecule type" value="Genomic_DNA"/>
</dbReference>
<comment type="subunit">
    <text evidence="5">The glycine cleavage system is composed of four proteins: P, T, L and H.</text>
</comment>
<keyword evidence="5" id="KW-0496">Mitochondrion</keyword>
<dbReference type="InterPro" id="IPR002930">
    <property type="entry name" value="GCV_H"/>
</dbReference>
<dbReference type="NCBIfam" id="NF002270">
    <property type="entry name" value="PRK01202.1"/>
    <property type="match status" value="1"/>
</dbReference>
<gene>
    <name evidence="7" type="ORF">K470DRAFT_211083</name>
</gene>
<evidence type="ECO:0000256" key="3">
    <source>
        <dbReference type="ARBA" id="ARBA00022946"/>
    </source>
</evidence>
<dbReference type="Pfam" id="PF01597">
    <property type="entry name" value="GCV_H"/>
    <property type="match status" value="1"/>
</dbReference>
<evidence type="ECO:0000256" key="1">
    <source>
        <dbReference type="ARBA" id="ARBA00009249"/>
    </source>
</evidence>
<dbReference type="GO" id="GO:0005960">
    <property type="term" value="C:glycine cleavage complex"/>
    <property type="evidence" value="ECO:0007669"/>
    <property type="project" value="UniProtKB-UniRule"/>
</dbReference>
<keyword evidence="3 5" id="KW-0809">Transit peptide</keyword>
<dbReference type="GO" id="GO:0019464">
    <property type="term" value="P:glycine decarboxylation via glycine cleavage system"/>
    <property type="evidence" value="ECO:0007669"/>
    <property type="project" value="UniProtKB-UniRule"/>
</dbReference>
<dbReference type="InterPro" id="IPR011053">
    <property type="entry name" value="Single_hybrid_motif"/>
</dbReference>
<dbReference type="HAMAP" id="MF_00272">
    <property type="entry name" value="GcvH"/>
    <property type="match status" value="1"/>
</dbReference>
<feature type="domain" description="Lipoyl-binding" evidence="6">
    <location>
        <begin position="18"/>
        <end position="100"/>
    </location>
</feature>
<dbReference type="InterPro" id="IPR000089">
    <property type="entry name" value="Biotin_lipoyl"/>
</dbReference>
<accession>A0A6A7C705</accession>
<dbReference type="AlphaFoldDB" id="A0A6A7C705"/>
<reference evidence="7" key="1">
    <citation type="journal article" date="2020" name="Stud. Mycol.">
        <title>101 Dothideomycetes genomes: a test case for predicting lifestyles and emergence of pathogens.</title>
        <authorList>
            <person name="Haridas S."/>
            <person name="Albert R."/>
            <person name="Binder M."/>
            <person name="Bloem J."/>
            <person name="Labutti K."/>
            <person name="Salamov A."/>
            <person name="Andreopoulos B."/>
            <person name="Baker S."/>
            <person name="Barry K."/>
            <person name="Bills G."/>
            <person name="Bluhm B."/>
            <person name="Cannon C."/>
            <person name="Castanera R."/>
            <person name="Culley D."/>
            <person name="Daum C."/>
            <person name="Ezra D."/>
            <person name="Gonzalez J."/>
            <person name="Henrissat B."/>
            <person name="Kuo A."/>
            <person name="Liang C."/>
            <person name="Lipzen A."/>
            <person name="Lutzoni F."/>
            <person name="Magnuson J."/>
            <person name="Mondo S."/>
            <person name="Nolan M."/>
            <person name="Ohm R."/>
            <person name="Pangilinan J."/>
            <person name="Park H.-J."/>
            <person name="Ramirez L."/>
            <person name="Alfaro M."/>
            <person name="Sun H."/>
            <person name="Tritt A."/>
            <person name="Yoshinaga Y."/>
            <person name="Zwiers L.-H."/>
            <person name="Turgeon B."/>
            <person name="Goodwin S."/>
            <person name="Spatafora J."/>
            <person name="Crous P."/>
            <person name="Grigoriev I."/>
        </authorList>
    </citation>
    <scope>NUCLEOTIDE SEQUENCE</scope>
    <source>
        <strain evidence="7">CBS 480.64</strain>
    </source>
</reference>
<proteinExistence type="inferred from homology"/>
<dbReference type="InterPro" id="IPR003016">
    <property type="entry name" value="2-oxoA_DH_lipoyl-BS"/>
</dbReference>
<evidence type="ECO:0000256" key="4">
    <source>
        <dbReference type="PIRSR" id="PIRSR617453-50"/>
    </source>
</evidence>
<evidence type="ECO:0000313" key="8">
    <source>
        <dbReference type="Proteomes" id="UP000799421"/>
    </source>
</evidence>
<dbReference type="PANTHER" id="PTHR11715:SF3">
    <property type="entry name" value="GLYCINE CLEAVAGE SYSTEM H PROTEIN-RELATED"/>
    <property type="match status" value="1"/>
</dbReference>
<dbReference type="CDD" id="cd06848">
    <property type="entry name" value="GCS_H"/>
    <property type="match status" value="1"/>
</dbReference>
<dbReference type="NCBIfam" id="TIGR00527">
    <property type="entry name" value="gcvH"/>
    <property type="match status" value="1"/>
</dbReference>
<dbReference type="GO" id="GO:0005739">
    <property type="term" value="C:mitochondrion"/>
    <property type="evidence" value="ECO:0007669"/>
    <property type="project" value="UniProtKB-SubCell"/>
</dbReference>
<dbReference type="PANTHER" id="PTHR11715">
    <property type="entry name" value="GLYCINE CLEAVAGE SYSTEM H PROTEIN"/>
    <property type="match status" value="1"/>
</dbReference>
<keyword evidence="8" id="KW-1185">Reference proteome</keyword>
<evidence type="ECO:0000313" key="7">
    <source>
        <dbReference type="EMBL" id="KAF2863163.1"/>
    </source>
</evidence>
<sequence>QKRYSEDHEWIDTTNSESARFGITNFAAKALGDVVYVELPTVGSEVSKGDTIAAVESVKSASDIMTPASGTILEVNEELDNNPALINSGAEGEGWIASIKTSSTAEWEDLMDAEAYRKYTEELDSHD</sequence>
<evidence type="ECO:0000259" key="6">
    <source>
        <dbReference type="PROSITE" id="PS50968"/>
    </source>
</evidence>
<dbReference type="InterPro" id="IPR033753">
    <property type="entry name" value="GCV_H/Fam206"/>
</dbReference>
<dbReference type="PROSITE" id="PS50968">
    <property type="entry name" value="BIOTINYL_LIPOYL"/>
    <property type="match status" value="1"/>
</dbReference>
<name>A0A6A7C705_9PEZI</name>
<dbReference type="InterPro" id="IPR017453">
    <property type="entry name" value="GCV_H_sub"/>
</dbReference>
<feature type="modified residue" description="N6-lipoyllysine" evidence="4">
    <location>
        <position position="59"/>
    </location>
</feature>
<comment type="function">
    <text evidence="5">The H protein shuttles the methylamine group of glycine from the P protein to the T protein.</text>
</comment>
<protein>
    <recommendedName>
        <fullName evidence="5">Glycine cleavage system H protein</fullName>
    </recommendedName>
</protein>
<comment type="cofactor">
    <cofactor evidence="5">
        <name>(R)-lipoate</name>
        <dbReference type="ChEBI" id="CHEBI:83088"/>
    </cofactor>
    <text evidence="5">Binds 1 lipoyl cofactor covalently.</text>
</comment>
<evidence type="ECO:0000256" key="5">
    <source>
        <dbReference type="RuleBase" id="RU364055"/>
    </source>
</evidence>
<dbReference type="PROSITE" id="PS00189">
    <property type="entry name" value="LIPOYL"/>
    <property type="match status" value="1"/>
</dbReference>
<evidence type="ECO:0000256" key="2">
    <source>
        <dbReference type="ARBA" id="ARBA00022823"/>
    </source>
</evidence>